<evidence type="ECO:0000313" key="3">
    <source>
        <dbReference type="EMBL" id="VEL28368.1"/>
    </source>
</evidence>
<keyword evidence="2" id="KW-1133">Transmembrane helix</keyword>
<sequence length="272" mass="30560">MDSIVYNKSRQKSENSSPEPTVQSLQGGSIEVGDFLNITLIRDQLQLLISKKALLVDALEQTLKENEKMNASATFYLAFLYATYAGLTFLVSLLLIQLGPRLCSATHTREIYFLLLVAGFTTYFFLRMQHASRNKQIQVPAVRRLEMSNHLGSIIQLSHKLNLALHELLAVPAILSYVENCKVGLDCNSDATVWIEKCLVYATRAPESAKYLDEDTWIVKPLLLQQVISLQDDLREQLSWLLTLERVIGALPSAQAYAQTPMACLDHIICNT</sequence>
<evidence type="ECO:0000256" key="1">
    <source>
        <dbReference type="SAM" id="MobiDB-lite"/>
    </source>
</evidence>
<feature type="region of interest" description="Disordered" evidence="1">
    <location>
        <begin position="1"/>
        <end position="24"/>
    </location>
</feature>
<feature type="transmembrane region" description="Helical" evidence="2">
    <location>
        <begin position="110"/>
        <end position="126"/>
    </location>
</feature>
<proteinExistence type="predicted"/>
<protein>
    <submittedName>
        <fullName evidence="3">Uncharacterized protein</fullName>
    </submittedName>
</protein>
<gene>
    <name evidence="3" type="ORF">PXEA_LOCUS21808</name>
</gene>
<comment type="caution">
    <text evidence="3">The sequence shown here is derived from an EMBL/GenBank/DDBJ whole genome shotgun (WGS) entry which is preliminary data.</text>
</comment>
<name>A0A3S5ATZ6_9PLAT</name>
<dbReference type="Proteomes" id="UP000784294">
    <property type="component" value="Unassembled WGS sequence"/>
</dbReference>
<dbReference type="EMBL" id="CAAALY010094572">
    <property type="protein sequence ID" value="VEL28368.1"/>
    <property type="molecule type" value="Genomic_DNA"/>
</dbReference>
<keyword evidence="2" id="KW-0472">Membrane</keyword>
<reference evidence="3" key="1">
    <citation type="submission" date="2018-11" db="EMBL/GenBank/DDBJ databases">
        <authorList>
            <consortium name="Pathogen Informatics"/>
        </authorList>
    </citation>
    <scope>NUCLEOTIDE SEQUENCE</scope>
</reference>
<keyword evidence="4" id="KW-1185">Reference proteome</keyword>
<feature type="transmembrane region" description="Helical" evidence="2">
    <location>
        <begin position="73"/>
        <end position="98"/>
    </location>
</feature>
<evidence type="ECO:0000256" key="2">
    <source>
        <dbReference type="SAM" id="Phobius"/>
    </source>
</evidence>
<dbReference type="AlphaFoldDB" id="A0A3S5ATZ6"/>
<evidence type="ECO:0000313" key="4">
    <source>
        <dbReference type="Proteomes" id="UP000784294"/>
    </source>
</evidence>
<accession>A0A3S5ATZ6</accession>
<feature type="compositionally biased region" description="Polar residues" evidence="1">
    <location>
        <begin position="14"/>
        <end position="24"/>
    </location>
</feature>
<keyword evidence="2" id="KW-0812">Transmembrane</keyword>
<organism evidence="3 4">
    <name type="scientific">Protopolystoma xenopodis</name>
    <dbReference type="NCBI Taxonomy" id="117903"/>
    <lineage>
        <taxon>Eukaryota</taxon>
        <taxon>Metazoa</taxon>
        <taxon>Spiralia</taxon>
        <taxon>Lophotrochozoa</taxon>
        <taxon>Platyhelminthes</taxon>
        <taxon>Monogenea</taxon>
        <taxon>Polyopisthocotylea</taxon>
        <taxon>Polystomatidea</taxon>
        <taxon>Polystomatidae</taxon>
        <taxon>Protopolystoma</taxon>
    </lineage>
</organism>